<feature type="region of interest" description="Disordered" evidence="1">
    <location>
        <begin position="87"/>
        <end position="127"/>
    </location>
</feature>
<accession>A0A9D3U702</accession>
<dbReference type="OrthoDB" id="10570091at2759"/>
<feature type="compositionally biased region" description="Polar residues" evidence="1">
    <location>
        <begin position="92"/>
        <end position="103"/>
    </location>
</feature>
<gene>
    <name evidence="2" type="ORF">J1N35_043164</name>
</gene>
<organism evidence="2 3">
    <name type="scientific">Gossypium stocksii</name>
    <dbReference type="NCBI Taxonomy" id="47602"/>
    <lineage>
        <taxon>Eukaryota</taxon>
        <taxon>Viridiplantae</taxon>
        <taxon>Streptophyta</taxon>
        <taxon>Embryophyta</taxon>
        <taxon>Tracheophyta</taxon>
        <taxon>Spermatophyta</taxon>
        <taxon>Magnoliopsida</taxon>
        <taxon>eudicotyledons</taxon>
        <taxon>Gunneridae</taxon>
        <taxon>Pentapetalae</taxon>
        <taxon>rosids</taxon>
        <taxon>malvids</taxon>
        <taxon>Malvales</taxon>
        <taxon>Malvaceae</taxon>
        <taxon>Malvoideae</taxon>
        <taxon>Gossypium</taxon>
    </lineage>
</organism>
<sequence length="127" mass="14351">MEKYKEDTMQSLNEYLPDLMANFLLHAQVATGPFNARKVNFNDINEFIGAQLDFNIHFPSRGAWEDFVSKWKNSSNFYLAAEVSFAPEGPLGTSSTPRNGNQVSKHEEHDREEDDVLVDPLDAASNL</sequence>
<evidence type="ECO:0000313" key="2">
    <source>
        <dbReference type="EMBL" id="KAH1030990.1"/>
    </source>
</evidence>
<dbReference type="AlphaFoldDB" id="A0A9D3U702"/>
<evidence type="ECO:0000256" key="1">
    <source>
        <dbReference type="SAM" id="MobiDB-lite"/>
    </source>
</evidence>
<proteinExistence type="predicted"/>
<reference evidence="2 3" key="1">
    <citation type="journal article" date="2021" name="Plant Biotechnol. J.">
        <title>Multi-omics assisted identification of the key and species-specific regulatory components of drought-tolerant mechanisms in Gossypium stocksii.</title>
        <authorList>
            <person name="Yu D."/>
            <person name="Ke L."/>
            <person name="Zhang D."/>
            <person name="Wu Y."/>
            <person name="Sun Y."/>
            <person name="Mei J."/>
            <person name="Sun J."/>
            <person name="Sun Y."/>
        </authorList>
    </citation>
    <scope>NUCLEOTIDE SEQUENCE [LARGE SCALE GENOMIC DNA]</scope>
    <source>
        <strain evidence="3">cv. E1</strain>
        <tissue evidence="2">Leaf</tissue>
    </source>
</reference>
<comment type="caution">
    <text evidence="2">The sequence shown here is derived from an EMBL/GenBank/DDBJ whole genome shotgun (WGS) entry which is preliminary data.</text>
</comment>
<keyword evidence="3" id="KW-1185">Reference proteome</keyword>
<evidence type="ECO:0000313" key="3">
    <source>
        <dbReference type="Proteomes" id="UP000828251"/>
    </source>
</evidence>
<dbReference type="Proteomes" id="UP000828251">
    <property type="component" value="Unassembled WGS sequence"/>
</dbReference>
<dbReference type="EMBL" id="JAIQCV010000013">
    <property type="protein sequence ID" value="KAH1030990.1"/>
    <property type="molecule type" value="Genomic_DNA"/>
</dbReference>
<name>A0A9D3U702_9ROSI</name>
<protein>
    <submittedName>
        <fullName evidence="2">Uncharacterized protein</fullName>
    </submittedName>
</protein>